<keyword evidence="1" id="KW-0472">Membrane</keyword>
<organism evidence="2 3">
    <name type="scientific">Caballeronia sordidicola</name>
    <name type="common">Burkholderia sordidicola</name>
    <dbReference type="NCBI Taxonomy" id="196367"/>
    <lineage>
        <taxon>Bacteria</taxon>
        <taxon>Pseudomonadati</taxon>
        <taxon>Pseudomonadota</taxon>
        <taxon>Betaproteobacteria</taxon>
        <taxon>Burkholderiales</taxon>
        <taxon>Burkholderiaceae</taxon>
        <taxon>Caballeronia</taxon>
    </lineage>
</organism>
<keyword evidence="1" id="KW-1133">Transmembrane helix</keyword>
<sequence>MTEGLTKRFFNWAGIPAVLCVIALWYQFGFTLGGMIEEWDFLWMMNAVPHFWNSFPGNPMSAQFAARPLQVTPFAIARAVDAHSFLGFHVVLMIACFLRIVAGASIGFFLFRSRTYAIALGLLFFVFPADTQQMTFRTLNISMSIGLMTLGVALAIRGIVASSKTRRTISIILSGVASIVAVLIYEPAITLYALPLLFLFGRYGLRKLLLVRRRRRSIIGLWAVAPLLNAAYLAYSLVVLKSGYQMSVSQRGMLRSIIENRRYLWKSAAYRSFYEAWTSSLDILVHQTARYGYLVVVAVGVVIVLVGVSDRTRHDATVSRFARYVVVGLLASIAGYSPFMVSEGHMNVTQRTFMAAAPGSSVAVMAIIAFACRKKDVAGALIAAIFVFLGLVAQLYQFDTYTRLYVSVTRPYMSMMADMLDPAKNVHLVRDTTGIGGYFNGMYISKIRTGAADRLGLITGPSALCTDSPPSPLMSPASCKLEGDVWTVDSIDGVSRYAAKNVQLMKMGDNFDENYRSTHRGWNDRASFTPAQSIFKPNTADQTRYTCLADSDWGYSRFCRGERWSNGMHRMDDHKNYFMAIAPNPTLQFDLKPTGKNYQLSIQTLGVDPYAARNMELLINGMPLKWSVQRDFFIEADVPSRALKNGLNKIEFQRAVAPGAAAGLPVTKVSLAESAE</sequence>
<feature type="transmembrane region" description="Helical" evidence="1">
    <location>
        <begin position="378"/>
        <end position="396"/>
    </location>
</feature>
<feature type="transmembrane region" description="Helical" evidence="1">
    <location>
        <begin position="82"/>
        <end position="102"/>
    </location>
</feature>
<dbReference type="Proteomes" id="UP000195221">
    <property type="component" value="Unassembled WGS sequence"/>
</dbReference>
<dbReference type="RefSeq" id="WP_075358234.1">
    <property type="nucleotide sequence ID" value="NZ_MSRG01000025.1"/>
</dbReference>
<protein>
    <submittedName>
        <fullName evidence="2">Uncharacterized protein</fullName>
    </submittedName>
</protein>
<evidence type="ECO:0000256" key="1">
    <source>
        <dbReference type="SAM" id="Phobius"/>
    </source>
</evidence>
<evidence type="ECO:0000313" key="2">
    <source>
        <dbReference type="EMBL" id="OTP67744.1"/>
    </source>
</evidence>
<dbReference type="EMBL" id="NBTZ01000148">
    <property type="protein sequence ID" value="OTP67744.1"/>
    <property type="molecule type" value="Genomic_DNA"/>
</dbReference>
<keyword evidence="1" id="KW-0812">Transmembrane</keyword>
<gene>
    <name evidence="2" type="ORF">PAMC26577_35770</name>
</gene>
<feature type="transmembrane region" description="Helical" evidence="1">
    <location>
        <begin position="291"/>
        <end position="309"/>
    </location>
</feature>
<proteinExistence type="predicted"/>
<reference evidence="2 3" key="1">
    <citation type="submission" date="2017-03" db="EMBL/GenBank/DDBJ databases">
        <title>Genome analysis of strain PAMC 26577.</title>
        <authorList>
            <person name="Oh H.-M."/>
            <person name="Yang J.-A."/>
        </authorList>
    </citation>
    <scope>NUCLEOTIDE SEQUENCE [LARGE SCALE GENOMIC DNA]</scope>
    <source>
        <strain evidence="2 3">PAMC 26577</strain>
    </source>
</reference>
<name>A0A242MAL8_CABSO</name>
<feature type="transmembrane region" description="Helical" evidence="1">
    <location>
        <begin position="12"/>
        <end position="36"/>
    </location>
</feature>
<evidence type="ECO:0000313" key="3">
    <source>
        <dbReference type="Proteomes" id="UP000195221"/>
    </source>
</evidence>
<feature type="transmembrane region" description="Helical" evidence="1">
    <location>
        <begin position="221"/>
        <end position="240"/>
    </location>
</feature>
<feature type="transmembrane region" description="Helical" evidence="1">
    <location>
        <begin position="139"/>
        <end position="156"/>
    </location>
</feature>
<dbReference type="AlphaFoldDB" id="A0A242MAL8"/>
<accession>A0A242MAL8</accession>
<feature type="transmembrane region" description="Helical" evidence="1">
    <location>
        <begin position="321"/>
        <end position="341"/>
    </location>
</feature>
<comment type="caution">
    <text evidence="2">The sequence shown here is derived from an EMBL/GenBank/DDBJ whole genome shotgun (WGS) entry which is preliminary data.</text>
</comment>
<feature type="transmembrane region" description="Helical" evidence="1">
    <location>
        <begin position="353"/>
        <end position="371"/>
    </location>
</feature>